<sequence length="294" mass="32004">MNNNKLQEYDLVIELDDRTLINPSLNKVVTLSPSECLLLKHLMDNCSQTLGREFLLTHCWPGRIVTNSSLNVAIKNVRSALKEVGSDCKVITVQKEGYCFVAPENSVETDSDTALERNIVSENLAEQGKGIPQSASLSEQEGSTCSESTVLESKSASDLNEAAGTQRLSENTQAQGKQASSKFIPLISGLAVSLFIVIILSYLGLFMERASIKGVDVYHDSVELEPELVETLTSLVKPGVEAIYLHRMGIECGGMQVVVLDENGWQDISADFKSGRCSQGQKEDEKVEGTADEA</sequence>
<dbReference type="GO" id="GO:0003677">
    <property type="term" value="F:DNA binding"/>
    <property type="evidence" value="ECO:0007669"/>
    <property type="project" value="UniProtKB-UniRule"/>
</dbReference>
<accession>A0A7Y4DQX3</accession>
<feature type="domain" description="OmpR/PhoB-type" evidence="5">
    <location>
        <begin position="3"/>
        <end position="102"/>
    </location>
</feature>
<keyword evidence="1 2" id="KW-0238">DNA-binding</keyword>
<comment type="caution">
    <text evidence="6">The sequence shown here is derived from an EMBL/GenBank/DDBJ whole genome shotgun (WGS) entry which is preliminary data.</text>
</comment>
<dbReference type="Gene3D" id="1.10.10.10">
    <property type="entry name" value="Winged helix-like DNA-binding domain superfamily/Winged helix DNA-binding domain"/>
    <property type="match status" value="1"/>
</dbReference>
<feature type="region of interest" description="Disordered" evidence="3">
    <location>
        <begin position="274"/>
        <end position="294"/>
    </location>
</feature>
<dbReference type="PROSITE" id="PS51755">
    <property type="entry name" value="OMPR_PHOB"/>
    <property type="match status" value="1"/>
</dbReference>
<dbReference type="AlphaFoldDB" id="A0A7Y4DQX3"/>
<evidence type="ECO:0000256" key="4">
    <source>
        <dbReference type="SAM" id="Phobius"/>
    </source>
</evidence>
<feature type="compositionally biased region" description="Basic and acidic residues" evidence="3">
    <location>
        <begin position="281"/>
        <end position="294"/>
    </location>
</feature>
<dbReference type="InterPro" id="IPR001867">
    <property type="entry name" value="OmpR/PhoB-type_DNA-bd"/>
</dbReference>
<evidence type="ECO:0000313" key="7">
    <source>
        <dbReference type="Proteomes" id="UP000525336"/>
    </source>
</evidence>
<keyword evidence="4" id="KW-1133">Transmembrane helix</keyword>
<dbReference type="CDD" id="cd00383">
    <property type="entry name" value="trans_reg_C"/>
    <property type="match status" value="1"/>
</dbReference>
<dbReference type="InterPro" id="IPR016032">
    <property type="entry name" value="Sig_transdc_resp-reg_C-effctor"/>
</dbReference>
<feature type="transmembrane region" description="Helical" evidence="4">
    <location>
        <begin position="183"/>
        <end position="205"/>
    </location>
</feature>
<evidence type="ECO:0000313" key="6">
    <source>
        <dbReference type="EMBL" id="NOH32831.1"/>
    </source>
</evidence>
<dbReference type="InterPro" id="IPR036388">
    <property type="entry name" value="WH-like_DNA-bd_sf"/>
</dbReference>
<keyword evidence="4" id="KW-0472">Membrane</keyword>
<gene>
    <name evidence="6" type="ORF">F0245_05465</name>
</gene>
<dbReference type="Pfam" id="PF00486">
    <property type="entry name" value="Trans_reg_C"/>
    <property type="match status" value="1"/>
</dbReference>
<evidence type="ECO:0000256" key="2">
    <source>
        <dbReference type="PROSITE-ProRule" id="PRU01091"/>
    </source>
</evidence>
<evidence type="ECO:0000256" key="3">
    <source>
        <dbReference type="SAM" id="MobiDB-lite"/>
    </source>
</evidence>
<name>A0A7Y4DQX3_9VIBR</name>
<evidence type="ECO:0000256" key="1">
    <source>
        <dbReference type="ARBA" id="ARBA00023125"/>
    </source>
</evidence>
<dbReference type="RefSeq" id="WP_171367005.1">
    <property type="nucleotide sequence ID" value="NZ_VTXW01000004.1"/>
</dbReference>
<dbReference type="GO" id="GO:0000160">
    <property type="term" value="P:phosphorelay signal transduction system"/>
    <property type="evidence" value="ECO:0007669"/>
    <property type="project" value="InterPro"/>
</dbReference>
<dbReference type="Proteomes" id="UP000525336">
    <property type="component" value="Unassembled WGS sequence"/>
</dbReference>
<proteinExistence type="predicted"/>
<protein>
    <submittedName>
        <fullName evidence="6">Transcriptional regulator</fullName>
    </submittedName>
</protein>
<dbReference type="SUPFAM" id="SSF46894">
    <property type="entry name" value="C-terminal effector domain of the bipartite response regulators"/>
    <property type="match status" value="1"/>
</dbReference>
<keyword evidence="4" id="KW-0812">Transmembrane</keyword>
<feature type="DNA-binding region" description="OmpR/PhoB-type" evidence="2">
    <location>
        <begin position="3"/>
        <end position="102"/>
    </location>
</feature>
<dbReference type="GO" id="GO:0006355">
    <property type="term" value="P:regulation of DNA-templated transcription"/>
    <property type="evidence" value="ECO:0007669"/>
    <property type="project" value="InterPro"/>
</dbReference>
<dbReference type="EMBL" id="VTXW01000004">
    <property type="protein sequence ID" value="NOH32831.1"/>
    <property type="molecule type" value="Genomic_DNA"/>
</dbReference>
<reference evidence="6 7" key="1">
    <citation type="submission" date="2019-09" db="EMBL/GenBank/DDBJ databases">
        <title>Draft genome sequencing and comparative genomics of hatchery-associated Vibrios.</title>
        <authorList>
            <person name="Kehlet-Delgado H."/>
            <person name="Mueller R.S."/>
        </authorList>
    </citation>
    <scope>NUCLEOTIDE SEQUENCE [LARGE SCALE GENOMIC DNA]</scope>
    <source>
        <strain evidence="6 7">00-90-10</strain>
    </source>
</reference>
<organism evidence="6 7">
    <name type="scientific">Vibrio chagasii</name>
    <dbReference type="NCBI Taxonomy" id="170679"/>
    <lineage>
        <taxon>Bacteria</taxon>
        <taxon>Pseudomonadati</taxon>
        <taxon>Pseudomonadota</taxon>
        <taxon>Gammaproteobacteria</taxon>
        <taxon>Vibrionales</taxon>
        <taxon>Vibrionaceae</taxon>
        <taxon>Vibrio</taxon>
    </lineage>
</organism>
<dbReference type="SMART" id="SM00862">
    <property type="entry name" value="Trans_reg_C"/>
    <property type="match status" value="1"/>
</dbReference>
<evidence type="ECO:0000259" key="5">
    <source>
        <dbReference type="PROSITE" id="PS51755"/>
    </source>
</evidence>